<dbReference type="EMBL" id="CBTB010000155">
    <property type="protein sequence ID" value="CDH33108.1"/>
    <property type="molecule type" value="Genomic_DNA"/>
</dbReference>
<dbReference type="Proteomes" id="UP000028480">
    <property type="component" value="Unassembled WGS sequence"/>
</dbReference>
<dbReference type="HOGENOM" id="CLU_2995691_0_0_6"/>
<organism evidence="2">
    <name type="scientific">Xenorhabdus bovienii str. Intermedium</name>
    <dbReference type="NCBI Taxonomy" id="1379677"/>
    <lineage>
        <taxon>Bacteria</taxon>
        <taxon>Pseudomonadati</taxon>
        <taxon>Pseudomonadota</taxon>
        <taxon>Gammaproteobacteria</taxon>
        <taxon>Enterobacterales</taxon>
        <taxon>Morganellaceae</taxon>
        <taxon>Xenorhabdus</taxon>
    </lineage>
</organism>
<accession>A0A077QIQ8</accession>
<reference evidence="2" key="1">
    <citation type="submission" date="2013-07" db="EMBL/GenBank/DDBJ databases">
        <title>Sub-species coevolution in mutualistic symbiosis.</title>
        <authorList>
            <person name="Murfin K."/>
            <person name="Klassen J."/>
            <person name="Lee M."/>
            <person name="Forst S."/>
            <person name="Stock P."/>
            <person name="Goodrich-Blair H."/>
        </authorList>
    </citation>
    <scope>NUCLEOTIDE SEQUENCE [LARGE SCALE GENOMIC DNA]</scope>
    <source>
        <strain evidence="2">Intermedium</strain>
    </source>
</reference>
<evidence type="ECO:0000313" key="2">
    <source>
        <dbReference type="EMBL" id="CDH33108.1"/>
    </source>
</evidence>
<comment type="caution">
    <text evidence="2">The sequence shown here is derived from an EMBL/GenBank/DDBJ whole genome shotgun (WGS) entry which is preliminary data.</text>
</comment>
<keyword evidence="1" id="KW-0812">Transmembrane</keyword>
<keyword evidence="1" id="KW-0472">Membrane</keyword>
<keyword evidence="1" id="KW-1133">Transmembrane helix</keyword>
<proteinExistence type="predicted"/>
<feature type="transmembrane region" description="Helical" evidence="1">
    <location>
        <begin position="29"/>
        <end position="50"/>
    </location>
</feature>
<sequence length="60" mass="6988">MEERLVISGIRIFGLKKDFDSQCFKRVPAANTVAVQVVAMLRFIAVLYWLPALHKWKKRV</sequence>
<gene>
    <name evidence="2" type="ORF">XBI1_2380007</name>
</gene>
<evidence type="ECO:0000256" key="1">
    <source>
        <dbReference type="SAM" id="Phobius"/>
    </source>
</evidence>
<dbReference type="AlphaFoldDB" id="A0A077QIQ8"/>
<name>A0A077QIQ8_XENBV</name>
<protein>
    <submittedName>
        <fullName evidence="2">Uncharacterized protein</fullName>
    </submittedName>
</protein>